<reference evidence="2" key="1">
    <citation type="journal article" date="2022" name="Mol. Ecol. Resour.">
        <title>The genomes of chicory, endive, great burdock and yacon provide insights into Asteraceae palaeo-polyploidization history and plant inulin production.</title>
        <authorList>
            <person name="Fan W."/>
            <person name="Wang S."/>
            <person name="Wang H."/>
            <person name="Wang A."/>
            <person name="Jiang F."/>
            <person name="Liu H."/>
            <person name="Zhao H."/>
            <person name="Xu D."/>
            <person name="Zhang Y."/>
        </authorList>
    </citation>
    <scope>NUCLEOTIDE SEQUENCE [LARGE SCALE GENOMIC DNA]</scope>
    <source>
        <strain evidence="2">cv. Punajuju</strain>
    </source>
</reference>
<organism evidence="1 2">
    <name type="scientific">Cichorium intybus</name>
    <name type="common">Chicory</name>
    <dbReference type="NCBI Taxonomy" id="13427"/>
    <lineage>
        <taxon>Eukaryota</taxon>
        <taxon>Viridiplantae</taxon>
        <taxon>Streptophyta</taxon>
        <taxon>Embryophyta</taxon>
        <taxon>Tracheophyta</taxon>
        <taxon>Spermatophyta</taxon>
        <taxon>Magnoliopsida</taxon>
        <taxon>eudicotyledons</taxon>
        <taxon>Gunneridae</taxon>
        <taxon>Pentapetalae</taxon>
        <taxon>asterids</taxon>
        <taxon>campanulids</taxon>
        <taxon>Asterales</taxon>
        <taxon>Asteraceae</taxon>
        <taxon>Cichorioideae</taxon>
        <taxon>Cichorieae</taxon>
        <taxon>Cichoriinae</taxon>
        <taxon>Cichorium</taxon>
    </lineage>
</organism>
<accession>A0ACB8ZN22</accession>
<dbReference type="EMBL" id="CM042016">
    <property type="protein sequence ID" value="KAI3698724.1"/>
    <property type="molecule type" value="Genomic_DNA"/>
</dbReference>
<keyword evidence="2" id="KW-1185">Reference proteome</keyword>
<gene>
    <name evidence="1" type="ORF">L2E82_42487</name>
</gene>
<protein>
    <submittedName>
        <fullName evidence="1">Uncharacterized protein</fullName>
    </submittedName>
</protein>
<name>A0ACB8ZN22_CICIN</name>
<sequence length="176" mass="20814">MFLAAKIRALKKAIRSWRNFEHRSELKESDDLRKRNNELDLIVESRPLSIEETTELQKNKIRINDLDRFRRLDLKQKAHIKWTVDGDENTSFFHGILKGKNRNNKIHGLSINGTWCNDPQLIKQAAFDFFSSKFKDKWPHRPKLTNSNIKVLNQHQKCSLEEPFSLDEIKKAVWSC</sequence>
<evidence type="ECO:0000313" key="1">
    <source>
        <dbReference type="EMBL" id="KAI3698724.1"/>
    </source>
</evidence>
<evidence type="ECO:0000313" key="2">
    <source>
        <dbReference type="Proteomes" id="UP001055811"/>
    </source>
</evidence>
<reference evidence="1 2" key="2">
    <citation type="journal article" date="2022" name="Mol. Ecol. Resour.">
        <title>The genomes of chicory, endive, great burdock and yacon provide insights into Asteraceae paleo-polyploidization history and plant inulin production.</title>
        <authorList>
            <person name="Fan W."/>
            <person name="Wang S."/>
            <person name="Wang H."/>
            <person name="Wang A."/>
            <person name="Jiang F."/>
            <person name="Liu H."/>
            <person name="Zhao H."/>
            <person name="Xu D."/>
            <person name="Zhang Y."/>
        </authorList>
    </citation>
    <scope>NUCLEOTIDE SEQUENCE [LARGE SCALE GENOMIC DNA]</scope>
    <source>
        <strain evidence="2">cv. Punajuju</strain>
        <tissue evidence="1">Leaves</tissue>
    </source>
</reference>
<dbReference type="Proteomes" id="UP001055811">
    <property type="component" value="Linkage Group LG08"/>
</dbReference>
<proteinExistence type="predicted"/>
<comment type="caution">
    <text evidence="1">The sequence shown here is derived from an EMBL/GenBank/DDBJ whole genome shotgun (WGS) entry which is preliminary data.</text>
</comment>